<reference evidence="8" key="1">
    <citation type="journal article" date="2024" name="IScience">
        <title>Strigolactones Initiate the Formation of Haustorium-like Structures in Castilleja.</title>
        <authorList>
            <person name="Buerger M."/>
            <person name="Peterson D."/>
            <person name="Chory J."/>
        </authorList>
    </citation>
    <scope>NUCLEOTIDE SEQUENCE [LARGE SCALE GENOMIC DNA]</scope>
</reference>
<comment type="similarity">
    <text evidence="2">Belongs to the cytochrome P450 family.</text>
</comment>
<dbReference type="AlphaFoldDB" id="A0ABD3CLN1"/>
<keyword evidence="6" id="KW-0472">Membrane</keyword>
<keyword evidence="4" id="KW-0560">Oxidoreductase</keyword>
<organism evidence="7 8">
    <name type="scientific">Castilleja foliolosa</name>
    <dbReference type="NCBI Taxonomy" id="1961234"/>
    <lineage>
        <taxon>Eukaryota</taxon>
        <taxon>Viridiplantae</taxon>
        <taxon>Streptophyta</taxon>
        <taxon>Embryophyta</taxon>
        <taxon>Tracheophyta</taxon>
        <taxon>Spermatophyta</taxon>
        <taxon>Magnoliopsida</taxon>
        <taxon>eudicotyledons</taxon>
        <taxon>Gunneridae</taxon>
        <taxon>Pentapetalae</taxon>
        <taxon>asterids</taxon>
        <taxon>lamiids</taxon>
        <taxon>Lamiales</taxon>
        <taxon>Orobanchaceae</taxon>
        <taxon>Pedicularideae</taxon>
        <taxon>Castillejinae</taxon>
        <taxon>Castilleja</taxon>
    </lineage>
</organism>
<dbReference type="EMBL" id="JAVIJP010000032">
    <property type="protein sequence ID" value="KAL3630124.1"/>
    <property type="molecule type" value="Genomic_DNA"/>
</dbReference>
<keyword evidence="3" id="KW-0479">Metal-binding</keyword>
<evidence type="ECO:0000313" key="7">
    <source>
        <dbReference type="EMBL" id="KAL3630124.1"/>
    </source>
</evidence>
<name>A0ABD3CLN1_9LAMI</name>
<gene>
    <name evidence="7" type="ORF">CASFOL_023108</name>
</gene>
<evidence type="ECO:0000313" key="8">
    <source>
        <dbReference type="Proteomes" id="UP001632038"/>
    </source>
</evidence>
<evidence type="ECO:0000256" key="2">
    <source>
        <dbReference type="ARBA" id="ARBA00010617"/>
    </source>
</evidence>
<keyword evidence="5" id="KW-0408">Iron</keyword>
<evidence type="ECO:0000256" key="1">
    <source>
        <dbReference type="ARBA" id="ARBA00001971"/>
    </source>
</evidence>
<protein>
    <recommendedName>
        <fullName evidence="9">Cytochrome P450</fullName>
    </recommendedName>
</protein>
<evidence type="ECO:0000256" key="4">
    <source>
        <dbReference type="ARBA" id="ARBA00023002"/>
    </source>
</evidence>
<evidence type="ECO:0000256" key="6">
    <source>
        <dbReference type="SAM" id="Phobius"/>
    </source>
</evidence>
<dbReference type="InterPro" id="IPR001128">
    <property type="entry name" value="Cyt_P450"/>
</dbReference>
<evidence type="ECO:0008006" key="9">
    <source>
        <dbReference type="Google" id="ProtNLM"/>
    </source>
</evidence>
<sequence length="380" mass="43670">MGCYLEIVLAVIVCTILFFLLSPKNWPLIRIIPTAYFQNHKLYNKLTQVLAENKGTILLKTSLFTSTDILVTSDPANVQHVMNSNYSTYQRGSEFRKAFDFLGGAAFIKDLDEWRQEKKFTHAFYKEIEFQKSTPKITHHTLQKGLIPVLDQASKHKHVLDLQVLFNRYMLDATCLLATGFDLGSLLVGSPLLDAMDDISEAVFYRHVLPERVWKMQRWLRIGKEKKFGEAVKVLNRILDEYVSKKYETEEATSRGFDVLRFYLANISKSTKQDEKSYLCFNIMTLLFAGRDTSAALLTWFFYVVSENPLVEKNILQEISETISTPEAKLSPYLFYDVEKLSKLVYLHGALTEGLRLFPTAPVIIRDPIEEDVLPSGHRV</sequence>
<keyword evidence="8" id="KW-1185">Reference proteome</keyword>
<dbReference type="GO" id="GO:0046872">
    <property type="term" value="F:metal ion binding"/>
    <property type="evidence" value="ECO:0007669"/>
    <property type="project" value="UniProtKB-KW"/>
</dbReference>
<dbReference type="SUPFAM" id="SSF48264">
    <property type="entry name" value="Cytochrome P450"/>
    <property type="match status" value="1"/>
</dbReference>
<accession>A0ABD3CLN1</accession>
<comment type="caution">
    <text evidence="7">The sequence shown here is derived from an EMBL/GenBank/DDBJ whole genome shotgun (WGS) entry which is preliminary data.</text>
</comment>
<feature type="transmembrane region" description="Helical" evidence="6">
    <location>
        <begin position="6"/>
        <end position="22"/>
    </location>
</feature>
<proteinExistence type="inferred from homology"/>
<dbReference type="Pfam" id="PF00067">
    <property type="entry name" value="p450"/>
    <property type="match status" value="1"/>
</dbReference>
<dbReference type="Gene3D" id="1.10.630.10">
    <property type="entry name" value="Cytochrome P450"/>
    <property type="match status" value="1"/>
</dbReference>
<keyword evidence="6" id="KW-1133">Transmembrane helix</keyword>
<evidence type="ECO:0000256" key="5">
    <source>
        <dbReference type="ARBA" id="ARBA00023004"/>
    </source>
</evidence>
<dbReference type="PANTHER" id="PTHR24296">
    <property type="entry name" value="CYTOCHROME P450"/>
    <property type="match status" value="1"/>
</dbReference>
<comment type="cofactor">
    <cofactor evidence="1">
        <name>heme</name>
        <dbReference type="ChEBI" id="CHEBI:30413"/>
    </cofactor>
</comment>
<evidence type="ECO:0000256" key="3">
    <source>
        <dbReference type="ARBA" id="ARBA00022723"/>
    </source>
</evidence>
<dbReference type="GO" id="GO:0016491">
    <property type="term" value="F:oxidoreductase activity"/>
    <property type="evidence" value="ECO:0007669"/>
    <property type="project" value="UniProtKB-KW"/>
</dbReference>
<dbReference type="Proteomes" id="UP001632038">
    <property type="component" value="Unassembled WGS sequence"/>
</dbReference>
<keyword evidence="6" id="KW-0812">Transmembrane</keyword>
<dbReference type="InterPro" id="IPR036396">
    <property type="entry name" value="Cyt_P450_sf"/>
</dbReference>